<reference evidence="2" key="2">
    <citation type="journal article" date="2024" name="Plant">
        <title>Genomic evolution and insights into agronomic trait innovations of Sesamum species.</title>
        <authorList>
            <person name="Miao H."/>
            <person name="Wang L."/>
            <person name="Qu L."/>
            <person name="Liu H."/>
            <person name="Sun Y."/>
            <person name="Le M."/>
            <person name="Wang Q."/>
            <person name="Wei S."/>
            <person name="Zheng Y."/>
            <person name="Lin W."/>
            <person name="Duan Y."/>
            <person name="Cao H."/>
            <person name="Xiong S."/>
            <person name="Wang X."/>
            <person name="Wei L."/>
            <person name="Li C."/>
            <person name="Ma Q."/>
            <person name="Ju M."/>
            <person name="Zhao R."/>
            <person name="Li G."/>
            <person name="Mu C."/>
            <person name="Tian Q."/>
            <person name="Mei H."/>
            <person name="Zhang T."/>
            <person name="Gao T."/>
            <person name="Zhang H."/>
        </authorList>
    </citation>
    <scope>NUCLEOTIDE SEQUENCE</scope>
    <source>
        <strain evidence="2">KEN8</strain>
    </source>
</reference>
<reference evidence="2" key="1">
    <citation type="submission" date="2020-06" db="EMBL/GenBank/DDBJ databases">
        <authorList>
            <person name="Li T."/>
            <person name="Hu X."/>
            <person name="Zhang T."/>
            <person name="Song X."/>
            <person name="Zhang H."/>
            <person name="Dai N."/>
            <person name="Sheng W."/>
            <person name="Hou X."/>
            <person name="Wei L."/>
        </authorList>
    </citation>
    <scope>NUCLEOTIDE SEQUENCE</scope>
    <source>
        <strain evidence="2">KEN8</strain>
        <tissue evidence="2">Leaf</tissue>
    </source>
</reference>
<feature type="signal peptide" evidence="1">
    <location>
        <begin position="1"/>
        <end position="17"/>
    </location>
</feature>
<comment type="caution">
    <text evidence="2">The sequence shown here is derived from an EMBL/GenBank/DDBJ whole genome shotgun (WGS) entry which is preliminary data.</text>
</comment>
<organism evidence="2">
    <name type="scientific">Sesamum calycinum</name>
    <dbReference type="NCBI Taxonomy" id="2727403"/>
    <lineage>
        <taxon>Eukaryota</taxon>
        <taxon>Viridiplantae</taxon>
        <taxon>Streptophyta</taxon>
        <taxon>Embryophyta</taxon>
        <taxon>Tracheophyta</taxon>
        <taxon>Spermatophyta</taxon>
        <taxon>Magnoliopsida</taxon>
        <taxon>eudicotyledons</taxon>
        <taxon>Gunneridae</taxon>
        <taxon>Pentapetalae</taxon>
        <taxon>asterids</taxon>
        <taxon>lamiids</taxon>
        <taxon>Lamiales</taxon>
        <taxon>Pedaliaceae</taxon>
        <taxon>Sesamum</taxon>
    </lineage>
</organism>
<accession>A0AAW2RSA2</accession>
<evidence type="ECO:0000313" key="2">
    <source>
        <dbReference type="EMBL" id="KAL0382807.1"/>
    </source>
</evidence>
<dbReference type="AlphaFoldDB" id="A0AAW2RSA2"/>
<evidence type="ECO:0008006" key="3">
    <source>
        <dbReference type="Google" id="ProtNLM"/>
    </source>
</evidence>
<feature type="chain" id="PRO_5043542544" description="Reverse transcriptase Ty1/copia-type domain-containing protein" evidence="1">
    <location>
        <begin position="18"/>
        <end position="118"/>
    </location>
</feature>
<keyword evidence="1" id="KW-0732">Signal</keyword>
<dbReference type="EMBL" id="JACGWM010000003">
    <property type="protein sequence ID" value="KAL0382807.1"/>
    <property type="molecule type" value="Genomic_DNA"/>
</dbReference>
<name>A0AAW2RSA2_9LAMI</name>
<gene>
    <name evidence="2" type="ORF">Scaly_0568000</name>
</gene>
<protein>
    <recommendedName>
        <fullName evidence="3">Reverse transcriptase Ty1/copia-type domain-containing protein</fullName>
    </recommendedName>
</protein>
<proteinExistence type="predicted"/>
<evidence type="ECO:0000256" key="1">
    <source>
        <dbReference type="SAM" id="SignalP"/>
    </source>
</evidence>
<sequence>MLPLWSLLLITQRTVLSTFLDGSAHPLDLPIAPALSLPSNSDSDLHIALRRGPTQTYDVGYFETFSHVARLNIHLHLFCFVIHQDLFMSQMDVKDVFRYSDLSETIFMEQPPRSVAQE</sequence>